<evidence type="ECO:0000313" key="4">
    <source>
        <dbReference type="Proteomes" id="UP000823636"/>
    </source>
</evidence>
<dbReference type="GO" id="GO:0035591">
    <property type="term" value="F:signaling adaptor activity"/>
    <property type="evidence" value="ECO:0007669"/>
    <property type="project" value="TreeGrafter"/>
</dbReference>
<comment type="caution">
    <text evidence="3">The sequence shown here is derived from an EMBL/GenBank/DDBJ whole genome shotgun (WGS) entry which is preliminary data.</text>
</comment>
<dbReference type="PANTHER" id="PTHR47566">
    <property type="match status" value="1"/>
</dbReference>
<evidence type="ECO:0008006" key="5">
    <source>
        <dbReference type="Google" id="ProtNLM"/>
    </source>
</evidence>
<evidence type="ECO:0000256" key="1">
    <source>
        <dbReference type="ARBA" id="ARBA00022614"/>
    </source>
</evidence>
<sequence length="219" mass="24811">MKNISSLIITTLLVLTAGCSLDESAQTSITDNIDPLFARELQRRGYISDARNITQGEVSGITELDLSGESSYSGVLVSLRGIECFESLQKLDCSNNYLLSIDLSRNKQLVDLRCRNNRLKSLDVSQNTELVILDCSENMIRTLDVSANKMLTRFTCRSNRLETLDIRQNTALTYFECSYNRGIGNYFPVSAWFSNNSIPKNFQTGSWNYYGRTVTVDYW</sequence>
<dbReference type="SUPFAM" id="SSF52058">
    <property type="entry name" value="L domain-like"/>
    <property type="match status" value="1"/>
</dbReference>
<dbReference type="PROSITE" id="PS51257">
    <property type="entry name" value="PROKAR_LIPOPROTEIN"/>
    <property type="match status" value="1"/>
</dbReference>
<accession>A0A9D9E424</accession>
<keyword evidence="1" id="KW-0433">Leucine-rich repeat</keyword>
<name>A0A9D9E424_9BACT</name>
<dbReference type="PANTHER" id="PTHR47566:SF1">
    <property type="entry name" value="PROTEIN NUD1"/>
    <property type="match status" value="1"/>
</dbReference>
<reference evidence="3" key="1">
    <citation type="submission" date="2020-10" db="EMBL/GenBank/DDBJ databases">
        <authorList>
            <person name="Gilroy R."/>
        </authorList>
    </citation>
    <scope>NUCLEOTIDE SEQUENCE</scope>
    <source>
        <strain evidence="3">G3-4614</strain>
    </source>
</reference>
<dbReference type="AlphaFoldDB" id="A0A9D9E424"/>
<dbReference type="InterPro" id="IPR032675">
    <property type="entry name" value="LRR_dom_sf"/>
</dbReference>
<dbReference type="InterPro" id="IPR052574">
    <property type="entry name" value="CDIRP"/>
</dbReference>
<keyword evidence="2" id="KW-0677">Repeat</keyword>
<dbReference type="EMBL" id="JADIMW010000026">
    <property type="protein sequence ID" value="MBO8437791.1"/>
    <property type="molecule type" value="Genomic_DNA"/>
</dbReference>
<organism evidence="3 4">
    <name type="scientific">Candidatus Caccoplasma merdipullorum</name>
    <dbReference type="NCBI Taxonomy" id="2840718"/>
    <lineage>
        <taxon>Bacteria</taxon>
        <taxon>Pseudomonadati</taxon>
        <taxon>Bacteroidota</taxon>
        <taxon>Bacteroidia</taxon>
        <taxon>Bacteroidales</taxon>
        <taxon>Bacteroidaceae</taxon>
        <taxon>Bacteroidaceae incertae sedis</taxon>
        <taxon>Candidatus Caccoplasma</taxon>
    </lineage>
</organism>
<protein>
    <recommendedName>
        <fullName evidence="5">Leucine-rich repeat domain-containing protein</fullName>
    </recommendedName>
</protein>
<proteinExistence type="predicted"/>
<gene>
    <name evidence="3" type="ORF">IAC54_02690</name>
</gene>
<dbReference type="Proteomes" id="UP000823636">
    <property type="component" value="Unassembled WGS sequence"/>
</dbReference>
<dbReference type="Gene3D" id="3.80.10.10">
    <property type="entry name" value="Ribonuclease Inhibitor"/>
    <property type="match status" value="1"/>
</dbReference>
<evidence type="ECO:0000313" key="3">
    <source>
        <dbReference type="EMBL" id="MBO8437791.1"/>
    </source>
</evidence>
<reference evidence="3" key="2">
    <citation type="journal article" date="2021" name="PeerJ">
        <title>Extensive microbial diversity within the chicken gut microbiome revealed by metagenomics and culture.</title>
        <authorList>
            <person name="Gilroy R."/>
            <person name="Ravi A."/>
            <person name="Getino M."/>
            <person name="Pursley I."/>
            <person name="Horton D.L."/>
            <person name="Alikhan N.F."/>
            <person name="Baker D."/>
            <person name="Gharbi K."/>
            <person name="Hall N."/>
            <person name="Watson M."/>
            <person name="Adriaenssens E.M."/>
            <person name="Foster-Nyarko E."/>
            <person name="Jarju S."/>
            <person name="Secka A."/>
            <person name="Antonio M."/>
            <person name="Oren A."/>
            <person name="Chaudhuri R.R."/>
            <person name="La Ragione R."/>
            <person name="Hildebrand F."/>
            <person name="Pallen M.J."/>
        </authorList>
    </citation>
    <scope>NUCLEOTIDE SEQUENCE</scope>
    <source>
        <strain evidence="3">G3-4614</strain>
    </source>
</reference>
<evidence type="ECO:0000256" key="2">
    <source>
        <dbReference type="ARBA" id="ARBA00022737"/>
    </source>
</evidence>